<keyword evidence="1" id="KW-0677">Repeat</keyword>
<dbReference type="CDD" id="cd20098">
    <property type="entry name" value="MBT_dSfmbt-like_rpt2"/>
    <property type="match status" value="1"/>
</dbReference>
<dbReference type="InterPro" id="IPR004092">
    <property type="entry name" value="Mbt"/>
</dbReference>
<dbReference type="PANTHER" id="PTHR12247">
    <property type="entry name" value="POLYCOMB GROUP PROTEIN"/>
    <property type="match status" value="1"/>
</dbReference>
<evidence type="ECO:0000313" key="3">
    <source>
        <dbReference type="Ensembl" id="ENSCSAVP00000004316.1"/>
    </source>
</evidence>
<dbReference type="PANTHER" id="PTHR12247:SF104">
    <property type="entry name" value="POLYCOMB PROTEIN SFMBT"/>
    <property type="match status" value="1"/>
</dbReference>
<organism evidence="3 4">
    <name type="scientific">Ciona savignyi</name>
    <name type="common">Pacific transparent sea squirt</name>
    <dbReference type="NCBI Taxonomy" id="51511"/>
    <lineage>
        <taxon>Eukaryota</taxon>
        <taxon>Metazoa</taxon>
        <taxon>Chordata</taxon>
        <taxon>Tunicata</taxon>
        <taxon>Ascidiacea</taxon>
        <taxon>Phlebobranchia</taxon>
        <taxon>Cionidae</taxon>
        <taxon>Ciona</taxon>
    </lineage>
</organism>
<feature type="repeat" description="MBT" evidence="2">
    <location>
        <begin position="333"/>
        <end position="429"/>
    </location>
</feature>
<name>H2YG67_CIOSA</name>
<reference evidence="3" key="3">
    <citation type="submission" date="2025-09" db="UniProtKB">
        <authorList>
            <consortium name="Ensembl"/>
        </authorList>
    </citation>
    <scope>IDENTIFICATION</scope>
</reference>
<feature type="repeat" description="MBT" evidence="2">
    <location>
        <begin position="124"/>
        <end position="225"/>
    </location>
</feature>
<dbReference type="CDD" id="cd20100">
    <property type="entry name" value="MBT_dSfmbt-like_rpt4"/>
    <property type="match status" value="1"/>
</dbReference>
<protein>
    <recommendedName>
        <fullName evidence="5">Lethal(3)malignant brain tumor-like protein 2</fullName>
    </recommendedName>
</protein>
<reference evidence="3" key="2">
    <citation type="submission" date="2025-08" db="UniProtKB">
        <authorList>
            <consortium name="Ensembl"/>
        </authorList>
    </citation>
    <scope>IDENTIFICATION</scope>
</reference>
<dbReference type="GO" id="GO:0005634">
    <property type="term" value="C:nucleus"/>
    <property type="evidence" value="ECO:0007669"/>
    <property type="project" value="InterPro"/>
</dbReference>
<dbReference type="InParanoid" id="H2YG67"/>
<evidence type="ECO:0000256" key="1">
    <source>
        <dbReference type="ARBA" id="ARBA00022737"/>
    </source>
</evidence>
<keyword evidence="4" id="KW-1185">Reference proteome</keyword>
<dbReference type="InterPro" id="IPR050548">
    <property type="entry name" value="PcG_chromatin_remod_factors"/>
</dbReference>
<dbReference type="Ensembl" id="ENSCSAVT00000004380.1">
    <property type="protein sequence ID" value="ENSCSAVP00000004316.1"/>
    <property type="gene ID" value="ENSCSAVG00000002556.1"/>
</dbReference>
<dbReference type="SMART" id="SM00561">
    <property type="entry name" value="MBT"/>
    <property type="match status" value="4"/>
</dbReference>
<dbReference type="AlphaFoldDB" id="H2YG67"/>
<dbReference type="GO" id="GO:0042393">
    <property type="term" value="F:histone binding"/>
    <property type="evidence" value="ECO:0007669"/>
    <property type="project" value="TreeGrafter"/>
</dbReference>
<evidence type="ECO:0008006" key="5">
    <source>
        <dbReference type="Google" id="ProtNLM"/>
    </source>
</evidence>
<sequence>MDRREYSCAGFDWGKYLVDDNNEAAPVHLFPHAQMADHWSEIEKGVKVEVLNLDCPVPTKVYWIAQVIKVSGYKALLRYEGFGDSDSRCDFWCNLCTHDVHAVGWCATIGKPLVPPKTIQFKYSNWKSFLVQRLTGAKTLPNDFQQRVVESMNCPFLMNMRLEVMDKTQISRMRVGIVEEIIGGRLRLHYEDSDEPNDDFWCHSRSPVIHHIGWSEKVGHRILVASKDYKVIPGFKNSKPELFAPTKPIKVCGFKVGMKLEAIDPLNLSCICVATVRKVLKNGYLMIGIDGSEAMNGTDWFSYHCASPSIFPVSFCEVNDIQLTPPKDHKGTFLWERYLEDTNTEAAPAHLFNDEVISHGFMPGMKLEAVDLMEPRLLCVATVARVVGRLLRVHFDGWENEYDQWVDSQSSDIYPVGWCELVGYELQPPANSQAAADTQAIIKKKSKPKGQSFLGKKKRKRLSINKKSLISQTIVSQMSEDVG</sequence>
<evidence type="ECO:0000313" key="4">
    <source>
        <dbReference type="Proteomes" id="UP000007875"/>
    </source>
</evidence>
<dbReference type="PROSITE" id="PS51079">
    <property type="entry name" value="MBT"/>
    <property type="match status" value="4"/>
</dbReference>
<evidence type="ECO:0000256" key="2">
    <source>
        <dbReference type="PROSITE-ProRule" id="PRU00459"/>
    </source>
</evidence>
<dbReference type="GeneTree" id="ENSGT00940000153840"/>
<dbReference type="eggNOG" id="KOG3766">
    <property type="taxonomic scope" value="Eukaryota"/>
</dbReference>
<dbReference type="HOGENOM" id="CLU_005352_3_1_1"/>
<dbReference type="SUPFAM" id="SSF63748">
    <property type="entry name" value="Tudor/PWWP/MBT"/>
    <property type="match status" value="4"/>
</dbReference>
<dbReference type="OMA" id="CVTMIVD"/>
<dbReference type="GO" id="GO:0003682">
    <property type="term" value="F:chromatin binding"/>
    <property type="evidence" value="ECO:0007669"/>
    <property type="project" value="TreeGrafter"/>
</dbReference>
<dbReference type="Pfam" id="PF02820">
    <property type="entry name" value="MBT"/>
    <property type="match status" value="4"/>
</dbReference>
<dbReference type="Gene3D" id="2.30.30.140">
    <property type="match status" value="4"/>
</dbReference>
<dbReference type="STRING" id="51511.ENSCSAVP00000004316"/>
<feature type="repeat" description="MBT" evidence="2">
    <location>
        <begin position="11"/>
        <end position="116"/>
    </location>
</feature>
<dbReference type="GO" id="GO:0045892">
    <property type="term" value="P:negative regulation of DNA-templated transcription"/>
    <property type="evidence" value="ECO:0007669"/>
    <property type="project" value="TreeGrafter"/>
</dbReference>
<accession>H2YG67</accession>
<feature type="repeat" description="MBT" evidence="2">
    <location>
        <begin position="253"/>
        <end position="326"/>
    </location>
</feature>
<proteinExistence type="predicted"/>
<dbReference type="Proteomes" id="UP000007875">
    <property type="component" value="Unassembled WGS sequence"/>
</dbReference>
<reference evidence="4" key="1">
    <citation type="submission" date="2003-08" db="EMBL/GenBank/DDBJ databases">
        <authorList>
            <person name="Birren B."/>
            <person name="Nusbaum C."/>
            <person name="Abebe A."/>
            <person name="Abouelleil A."/>
            <person name="Adekoya E."/>
            <person name="Ait-zahra M."/>
            <person name="Allen N."/>
            <person name="Allen T."/>
            <person name="An P."/>
            <person name="Anderson M."/>
            <person name="Anderson S."/>
            <person name="Arachchi H."/>
            <person name="Armbruster J."/>
            <person name="Bachantsang P."/>
            <person name="Baldwin J."/>
            <person name="Barry A."/>
            <person name="Bayul T."/>
            <person name="Blitshsteyn B."/>
            <person name="Bloom T."/>
            <person name="Blye J."/>
            <person name="Boguslavskiy L."/>
            <person name="Borowsky M."/>
            <person name="Boukhgalter B."/>
            <person name="Brunache A."/>
            <person name="Butler J."/>
            <person name="Calixte N."/>
            <person name="Calvo S."/>
            <person name="Camarata J."/>
            <person name="Campo K."/>
            <person name="Chang J."/>
            <person name="Cheshatsang Y."/>
            <person name="Citroen M."/>
            <person name="Collymore A."/>
            <person name="Considine T."/>
            <person name="Cook A."/>
            <person name="Cooke P."/>
            <person name="Corum B."/>
            <person name="Cuomo C."/>
            <person name="David R."/>
            <person name="Dawoe T."/>
            <person name="Degray S."/>
            <person name="Dodge S."/>
            <person name="Dooley K."/>
            <person name="Dorje P."/>
            <person name="Dorjee K."/>
            <person name="Dorris L."/>
            <person name="Duffey N."/>
            <person name="Dupes A."/>
            <person name="Elkins T."/>
            <person name="Engels R."/>
            <person name="Erickson J."/>
            <person name="Farina A."/>
            <person name="Faro S."/>
            <person name="Ferreira P."/>
            <person name="Fischer H."/>
            <person name="Fitzgerald M."/>
            <person name="Foley K."/>
            <person name="Gage D."/>
            <person name="Galagan J."/>
            <person name="Gearin G."/>
            <person name="Gnerre S."/>
            <person name="Gnirke A."/>
            <person name="Goyette A."/>
            <person name="Graham J."/>
            <person name="Grandbois E."/>
            <person name="Gyaltsen K."/>
            <person name="Hafez N."/>
            <person name="Hagopian D."/>
            <person name="Hagos B."/>
            <person name="Hall J."/>
            <person name="Hatcher B."/>
            <person name="Heller A."/>
            <person name="Higgins H."/>
            <person name="Honan T."/>
            <person name="Horn A."/>
            <person name="Houde N."/>
            <person name="Hughes L."/>
            <person name="Hulme W."/>
            <person name="Husby E."/>
            <person name="Iliev I."/>
            <person name="Jaffe D."/>
            <person name="Jones C."/>
            <person name="Kamal M."/>
            <person name="Kamat A."/>
            <person name="Kamvysselis M."/>
            <person name="Karlsson E."/>
            <person name="Kells C."/>
            <person name="Kieu A."/>
            <person name="Kisner P."/>
            <person name="Kodira C."/>
            <person name="Kulbokas E."/>
            <person name="Labutti K."/>
            <person name="Lama D."/>
            <person name="Landers T."/>
            <person name="Leger J."/>
            <person name="Levine S."/>
            <person name="Lewis D."/>
            <person name="Lewis T."/>
            <person name="Lindblad-toh K."/>
            <person name="Liu X."/>
            <person name="Lokyitsang T."/>
            <person name="Lokyitsang Y."/>
            <person name="Lucien O."/>
            <person name="Lui A."/>
            <person name="Ma L.J."/>
            <person name="Mabbitt R."/>
            <person name="Macdonald J."/>
            <person name="Maclean C."/>
            <person name="Major J."/>
            <person name="Manning J."/>
            <person name="Marabella R."/>
            <person name="Maru K."/>
            <person name="Matthews C."/>
            <person name="Mauceli E."/>
            <person name="Mccarthy M."/>
            <person name="Mcdonough S."/>
            <person name="Mcghee T."/>
            <person name="Meldrim J."/>
            <person name="Meneus L."/>
            <person name="Mesirov J."/>
            <person name="Mihalev A."/>
            <person name="Mihova T."/>
            <person name="Mikkelsen T."/>
            <person name="Mlenga V."/>
            <person name="Moru K."/>
            <person name="Mozes J."/>
            <person name="Mulrain L."/>
            <person name="Munson G."/>
            <person name="Naylor J."/>
            <person name="Newes C."/>
            <person name="Nguyen C."/>
            <person name="Nguyen N."/>
            <person name="Nguyen T."/>
            <person name="Nicol R."/>
            <person name="Nielsen C."/>
            <person name="Nizzari M."/>
            <person name="Norbu C."/>
            <person name="Norbu N."/>
            <person name="O'donnell P."/>
            <person name="Okoawo O."/>
            <person name="O'leary S."/>
            <person name="Omotosho B."/>
            <person name="O'neill K."/>
            <person name="Osman S."/>
            <person name="Parker S."/>
            <person name="Perrin D."/>
            <person name="Phunkhang P."/>
            <person name="Piqani B."/>
            <person name="Purcell S."/>
            <person name="Rachupka T."/>
            <person name="Ramasamy U."/>
            <person name="Rameau R."/>
            <person name="Ray V."/>
            <person name="Raymond C."/>
            <person name="Retta R."/>
            <person name="Richardson S."/>
            <person name="Rise C."/>
            <person name="Rodriguez J."/>
            <person name="Rogers J."/>
            <person name="Rogov P."/>
            <person name="Rutman M."/>
            <person name="Schupbach R."/>
            <person name="Seaman C."/>
            <person name="Settipalli S."/>
            <person name="Sharpe T."/>
            <person name="Sheridan J."/>
            <person name="Sherpa N."/>
            <person name="Shi J."/>
            <person name="Smirnov S."/>
            <person name="Smith C."/>
            <person name="Sougnez C."/>
            <person name="Spencer B."/>
            <person name="Stalker J."/>
            <person name="Stange-thomann N."/>
            <person name="Stavropoulos S."/>
            <person name="Stetson K."/>
            <person name="Stone C."/>
            <person name="Stone S."/>
            <person name="Stubbs M."/>
            <person name="Talamas J."/>
            <person name="Tchuinga P."/>
            <person name="Tenzing P."/>
            <person name="Tesfaye S."/>
            <person name="Theodore J."/>
            <person name="Thoulutsang Y."/>
            <person name="Topham K."/>
            <person name="Towey S."/>
            <person name="Tsamla T."/>
            <person name="Tsomo N."/>
            <person name="Vallee D."/>
            <person name="Vassiliev H."/>
            <person name="Venkataraman V."/>
            <person name="Vinson J."/>
            <person name="Vo A."/>
            <person name="Wade C."/>
            <person name="Wang S."/>
            <person name="Wangchuk T."/>
            <person name="Wangdi T."/>
            <person name="Whittaker C."/>
            <person name="Wilkinson J."/>
            <person name="Wu Y."/>
            <person name="Wyman D."/>
            <person name="Yadav S."/>
            <person name="Yang S."/>
            <person name="Yang X."/>
            <person name="Yeager S."/>
            <person name="Yee E."/>
            <person name="Young G."/>
            <person name="Zainoun J."/>
            <person name="Zembeck L."/>
            <person name="Zimmer A."/>
            <person name="Zody M."/>
            <person name="Lander E."/>
        </authorList>
    </citation>
    <scope>NUCLEOTIDE SEQUENCE [LARGE SCALE GENOMIC DNA]</scope>
</reference>